<proteinExistence type="predicted"/>
<dbReference type="RefSeq" id="WP_068716100.1">
    <property type="nucleotide sequence ID" value="NZ_LWDV01000008.1"/>
</dbReference>
<accession>A0A1C0A992</accession>
<evidence type="ECO:0000313" key="1">
    <source>
        <dbReference type="EMBL" id="OCL26825.1"/>
    </source>
</evidence>
<protein>
    <submittedName>
        <fullName evidence="1">Hydrolase</fullName>
    </submittedName>
</protein>
<dbReference type="Proteomes" id="UP000093514">
    <property type="component" value="Unassembled WGS sequence"/>
</dbReference>
<dbReference type="AlphaFoldDB" id="A0A1C0A992"/>
<organism evidence="1 2">
    <name type="scientific">Orenia metallireducens</name>
    <dbReference type="NCBI Taxonomy" id="1413210"/>
    <lineage>
        <taxon>Bacteria</taxon>
        <taxon>Bacillati</taxon>
        <taxon>Bacillota</taxon>
        <taxon>Clostridia</taxon>
        <taxon>Halanaerobiales</taxon>
        <taxon>Halobacteroidaceae</taxon>
        <taxon>Orenia</taxon>
    </lineage>
</organism>
<keyword evidence="1" id="KW-0378">Hydrolase</keyword>
<sequence>MKKEFKVKTPLYSKCIEVPQVIHKATGIHILSRFVKSIIFTTDVVVIKNNNADAIMAVYPFTPQPILSHALATVANMPLMVGIGGGTTQGDRVVELALDAEFQGVLGVVLNAPIDNKTLSAVRQAVEIPIIVSVISTERVEERLKNGADILNVCAGKDTVKVVKYIRDRYPDVPIMATGGSSDKAIKDTIDAGANAIVYTPPTTTQLMKDLMATYRT</sequence>
<dbReference type="Gene3D" id="3.20.20.70">
    <property type="entry name" value="Aldolase class I"/>
    <property type="match status" value="1"/>
</dbReference>
<comment type="caution">
    <text evidence="1">The sequence shown here is derived from an EMBL/GenBank/DDBJ whole genome shotgun (WGS) entry which is preliminary data.</text>
</comment>
<dbReference type="GO" id="GO:0016787">
    <property type="term" value="F:hydrolase activity"/>
    <property type="evidence" value="ECO:0007669"/>
    <property type="project" value="UniProtKB-KW"/>
</dbReference>
<evidence type="ECO:0000313" key="2">
    <source>
        <dbReference type="Proteomes" id="UP000093514"/>
    </source>
</evidence>
<name>A0A1C0A992_9FIRM</name>
<gene>
    <name evidence="1" type="ORF">U472_04840</name>
</gene>
<keyword evidence="2" id="KW-1185">Reference proteome</keyword>
<dbReference type="EMBL" id="LWDV01000008">
    <property type="protein sequence ID" value="OCL26825.1"/>
    <property type="molecule type" value="Genomic_DNA"/>
</dbReference>
<reference evidence="1 2" key="2">
    <citation type="submission" date="2016-08" db="EMBL/GenBank/DDBJ databases">
        <title>Orenia metallireducens sp. nov. strain Z6, a Novel Metal-reducing Firmicute from the Deep Subsurface.</title>
        <authorList>
            <person name="Maxim B.I."/>
            <person name="Kenneth K."/>
            <person name="Flynn T.M."/>
            <person name="Oloughlin E.J."/>
            <person name="Locke R.A."/>
            <person name="Weber J.R."/>
            <person name="Egan S.M."/>
            <person name="Mackie R.I."/>
            <person name="Cann I.K."/>
        </authorList>
    </citation>
    <scope>NUCLEOTIDE SEQUENCE [LARGE SCALE GENOMIC DNA]</scope>
    <source>
        <strain evidence="1 2">Z6</strain>
    </source>
</reference>
<dbReference type="SUPFAM" id="SSF51412">
    <property type="entry name" value="Inosine monophosphate dehydrogenase (IMPDH)"/>
    <property type="match status" value="1"/>
</dbReference>
<dbReference type="OrthoDB" id="1092608at2"/>
<reference evidence="2" key="1">
    <citation type="submission" date="2016-07" db="EMBL/GenBank/DDBJ databases">
        <authorList>
            <person name="Florea S."/>
            <person name="Webb J.S."/>
            <person name="Jaromczyk J."/>
            <person name="Schardl C.L."/>
        </authorList>
    </citation>
    <scope>NUCLEOTIDE SEQUENCE [LARGE SCALE GENOMIC DNA]</scope>
    <source>
        <strain evidence="2">Z6</strain>
    </source>
</reference>
<dbReference type="InterPro" id="IPR013785">
    <property type="entry name" value="Aldolase_TIM"/>
</dbReference>